<name>A0ACB8SVA7_9AGAM</name>
<dbReference type="EMBL" id="MU277223">
    <property type="protein sequence ID" value="KAI0059846.1"/>
    <property type="molecule type" value="Genomic_DNA"/>
</dbReference>
<reference evidence="1" key="1">
    <citation type="submission" date="2021-03" db="EMBL/GenBank/DDBJ databases">
        <authorList>
            <consortium name="DOE Joint Genome Institute"/>
            <person name="Ahrendt S."/>
            <person name="Looney B.P."/>
            <person name="Miyauchi S."/>
            <person name="Morin E."/>
            <person name="Drula E."/>
            <person name="Courty P.E."/>
            <person name="Chicoki N."/>
            <person name="Fauchery L."/>
            <person name="Kohler A."/>
            <person name="Kuo A."/>
            <person name="Labutti K."/>
            <person name="Pangilinan J."/>
            <person name="Lipzen A."/>
            <person name="Riley R."/>
            <person name="Andreopoulos W."/>
            <person name="He G."/>
            <person name="Johnson J."/>
            <person name="Barry K.W."/>
            <person name="Grigoriev I.V."/>
            <person name="Nagy L."/>
            <person name="Hibbett D."/>
            <person name="Henrissat B."/>
            <person name="Matheny P.B."/>
            <person name="Labbe J."/>
            <person name="Martin F."/>
        </authorList>
    </citation>
    <scope>NUCLEOTIDE SEQUENCE</scope>
    <source>
        <strain evidence="1">HHB10654</strain>
    </source>
</reference>
<accession>A0ACB8SVA7</accession>
<sequence>MSHSSFAFSSYSSLSSALLDDAQQDLPDRCDSSYGPLAPQPPLNTVDFPVEINKDLSRALDQRQSAHTQAYYPSTTLPDFLPQSFGDSQPHHRTQRPTQDLFSYASSQPNYASAYESVVVDPGPAPAPMHSPSTISYPDDSAHQVYNAGIMYTSPTEQGLSQQSTPATGKFCRDYEDPRSMTSSVTDYHQNLHQLVKTQQSSKYLPIVQQYTRMHDAVHNGLPPQTVTYSGPLASQARPELSQNFDTGELSRPGLPMNSSTTWWEGESQAKRSDMSSWNGNGTWEHATGASFSSASARLSAVRPTEETHQGGLLQPRHPPAQHARARNPGTGMEAPGRNLAAAASAGAESYMLSGGIPGHSLGHDEQWGRRVEAAVPHRAGALQDAVLQVRGEQETLTQAKTLPWWMQYPPKYTKNGRACFIYEHDNPQGHEEPVDECRHCGRVFWGKSERRRHQGLPAQCGLCGEWFSREESVDRHQKALHWIFNM</sequence>
<comment type="caution">
    <text evidence="1">The sequence shown here is derived from an EMBL/GenBank/DDBJ whole genome shotgun (WGS) entry which is preliminary data.</text>
</comment>
<gene>
    <name evidence="1" type="ORF">BV25DRAFT_1840063</name>
</gene>
<keyword evidence="2" id="KW-1185">Reference proteome</keyword>
<dbReference type="Proteomes" id="UP000814140">
    <property type="component" value="Unassembled WGS sequence"/>
</dbReference>
<evidence type="ECO:0000313" key="1">
    <source>
        <dbReference type="EMBL" id="KAI0059846.1"/>
    </source>
</evidence>
<proteinExistence type="predicted"/>
<reference evidence="1" key="2">
    <citation type="journal article" date="2022" name="New Phytol.">
        <title>Evolutionary transition to the ectomycorrhizal habit in the genomes of a hyperdiverse lineage of mushroom-forming fungi.</title>
        <authorList>
            <person name="Looney B."/>
            <person name="Miyauchi S."/>
            <person name="Morin E."/>
            <person name="Drula E."/>
            <person name="Courty P.E."/>
            <person name="Kohler A."/>
            <person name="Kuo A."/>
            <person name="LaButti K."/>
            <person name="Pangilinan J."/>
            <person name="Lipzen A."/>
            <person name="Riley R."/>
            <person name="Andreopoulos W."/>
            <person name="He G."/>
            <person name="Johnson J."/>
            <person name="Nolan M."/>
            <person name="Tritt A."/>
            <person name="Barry K.W."/>
            <person name="Grigoriev I.V."/>
            <person name="Nagy L.G."/>
            <person name="Hibbett D."/>
            <person name="Henrissat B."/>
            <person name="Matheny P.B."/>
            <person name="Labbe J."/>
            <person name="Martin F.M."/>
        </authorList>
    </citation>
    <scope>NUCLEOTIDE SEQUENCE</scope>
    <source>
        <strain evidence="1">HHB10654</strain>
    </source>
</reference>
<organism evidence="1 2">
    <name type="scientific">Artomyces pyxidatus</name>
    <dbReference type="NCBI Taxonomy" id="48021"/>
    <lineage>
        <taxon>Eukaryota</taxon>
        <taxon>Fungi</taxon>
        <taxon>Dikarya</taxon>
        <taxon>Basidiomycota</taxon>
        <taxon>Agaricomycotina</taxon>
        <taxon>Agaricomycetes</taxon>
        <taxon>Russulales</taxon>
        <taxon>Auriscalpiaceae</taxon>
        <taxon>Artomyces</taxon>
    </lineage>
</organism>
<protein>
    <submittedName>
        <fullName evidence="1">Uncharacterized protein</fullName>
    </submittedName>
</protein>
<evidence type="ECO:0000313" key="2">
    <source>
        <dbReference type="Proteomes" id="UP000814140"/>
    </source>
</evidence>